<accession>A0A6N4SSG1</accession>
<feature type="transmembrane region" description="Helical" evidence="1">
    <location>
        <begin position="37"/>
        <end position="55"/>
    </location>
</feature>
<organism evidence="2 3">
    <name type="scientific">Cytophaga hutchinsonii (strain ATCC 33406 / DSM 1761 / CIP 103989 / NBRC 15051 / NCIMB 9469 / D465)</name>
    <dbReference type="NCBI Taxonomy" id="269798"/>
    <lineage>
        <taxon>Bacteria</taxon>
        <taxon>Pseudomonadati</taxon>
        <taxon>Bacteroidota</taxon>
        <taxon>Cytophagia</taxon>
        <taxon>Cytophagales</taxon>
        <taxon>Cytophagaceae</taxon>
        <taxon>Cytophaga</taxon>
    </lineage>
</organism>
<protein>
    <submittedName>
        <fullName evidence="2">Uncharacterized protein</fullName>
    </submittedName>
</protein>
<sequence>MRNILLGFKMTMAVIYTAIGIYLITHPNALAGLVDGNMTLIIGILLILFGSFRGYRAWFIERNM</sequence>
<evidence type="ECO:0000313" key="2">
    <source>
        <dbReference type="EMBL" id="ABG59280.1"/>
    </source>
</evidence>
<dbReference type="Proteomes" id="UP000001822">
    <property type="component" value="Chromosome"/>
</dbReference>
<keyword evidence="3" id="KW-1185">Reference proteome</keyword>
<dbReference type="OrthoDB" id="9913773at2"/>
<dbReference type="EMBL" id="CP000383">
    <property type="protein sequence ID" value="ABG59280.1"/>
    <property type="molecule type" value="Genomic_DNA"/>
</dbReference>
<proteinExistence type="predicted"/>
<dbReference type="RefSeq" id="WP_011585397.1">
    <property type="nucleotide sequence ID" value="NC_008255.1"/>
</dbReference>
<name>A0A6N4SSG1_CYTH3</name>
<evidence type="ECO:0000313" key="3">
    <source>
        <dbReference type="Proteomes" id="UP000001822"/>
    </source>
</evidence>
<feature type="transmembrane region" description="Helical" evidence="1">
    <location>
        <begin position="7"/>
        <end position="25"/>
    </location>
</feature>
<reference evidence="2 3" key="1">
    <citation type="journal article" date="2007" name="Appl. Environ. Microbiol.">
        <title>Genome sequence of the cellulolytic gliding bacterium Cytophaga hutchinsonii.</title>
        <authorList>
            <person name="Xie G."/>
            <person name="Bruce D.C."/>
            <person name="Challacombe J.F."/>
            <person name="Chertkov O."/>
            <person name="Detter J.C."/>
            <person name="Gilna P."/>
            <person name="Han C.S."/>
            <person name="Lucas S."/>
            <person name="Misra M."/>
            <person name="Myers G.L."/>
            <person name="Richardson P."/>
            <person name="Tapia R."/>
            <person name="Thayer N."/>
            <person name="Thompson L.S."/>
            <person name="Brettin T.S."/>
            <person name="Henrissat B."/>
            <person name="Wilson D.B."/>
            <person name="McBride M.J."/>
        </authorList>
    </citation>
    <scope>NUCLEOTIDE SEQUENCE [LARGE SCALE GENOMIC DNA]</scope>
    <source>
        <strain evidence="3">ATCC 33406 / DSM 1761 / CIP 103989 / NBRC 15051 / NCIMB 9469 / D465</strain>
    </source>
</reference>
<evidence type="ECO:0000256" key="1">
    <source>
        <dbReference type="SAM" id="Phobius"/>
    </source>
</evidence>
<keyword evidence="1" id="KW-1133">Transmembrane helix</keyword>
<keyword evidence="1" id="KW-0812">Transmembrane</keyword>
<dbReference type="KEGG" id="chu:CHU_2014"/>
<gene>
    <name evidence="2" type="ordered locus">CHU_2014</name>
</gene>
<dbReference type="AlphaFoldDB" id="A0A6N4SSG1"/>
<keyword evidence="1" id="KW-0472">Membrane</keyword>